<dbReference type="Proteomes" id="UP000729402">
    <property type="component" value="Unassembled WGS sequence"/>
</dbReference>
<gene>
    <name evidence="1" type="ORF">GUJ93_ZPchr0002g25301</name>
</gene>
<dbReference type="EMBL" id="JAAALK010000287">
    <property type="protein sequence ID" value="KAG8060989.1"/>
    <property type="molecule type" value="Genomic_DNA"/>
</dbReference>
<name>A0A8J5S655_ZIZPA</name>
<reference evidence="1" key="2">
    <citation type="submission" date="2021-02" db="EMBL/GenBank/DDBJ databases">
        <authorList>
            <person name="Kimball J.A."/>
            <person name="Haas M.W."/>
            <person name="Macchietto M."/>
            <person name="Kono T."/>
            <person name="Duquette J."/>
            <person name="Shao M."/>
        </authorList>
    </citation>
    <scope>NUCLEOTIDE SEQUENCE</scope>
    <source>
        <tissue evidence="1">Fresh leaf tissue</tissue>
    </source>
</reference>
<accession>A0A8J5S655</accession>
<keyword evidence="2" id="KW-1185">Reference proteome</keyword>
<sequence length="104" mass="11875">MVLSSLRHQLHLALFSFCLGRGAQEHRIIPSRSPTVITLIWIWGEVLWLSAFKPVHPRDLQVKAITIQETPKSNQTWFDLGGLKQTTNLCPDLSNFVLNFHQGK</sequence>
<protein>
    <submittedName>
        <fullName evidence="1">Uncharacterized protein</fullName>
    </submittedName>
</protein>
<evidence type="ECO:0000313" key="2">
    <source>
        <dbReference type="Proteomes" id="UP000729402"/>
    </source>
</evidence>
<organism evidence="1 2">
    <name type="scientific">Zizania palustris</name>
    <name type="common">Northern wild rice</name>
    <dbReference type="NCBI Taxonomy" id="103762"/>
    <lineage>
        <taxon>Eukaryota</taxon>
        <taxon>Viridiplantae</taxon>
        <taxon>Streptophyta</taxon>
        <taxon>Embryophyta</taxon>
        <taxon>Tracheophyta</taxon>
        <taxon>Spermatophyta</taxon>
        <taxon>Magnoliopsida</taxon>
        <taxon>Liliopsida</taxon>
        <taxon>Poales</taxon>
        <taxon>Poaceae</taxon>
        <taxon>BOP clade</taxon>
        <taxon>Oryzoideae</taxon>
        <taxon>Oryzeae</taxon>
        <taxon>Zizaniinae</taxon>
        <taxon>Zizania</taxon>
    </lineage>
</organism>
<evidence type="ECO:0000313" key="1">
    <source>
        <dbReference type="EMBL" id="KAG8060989.1"/>
    </source>
</evidence>
<comment type="caution">
    <text evidence="1">The sequence shown here is derived from an EMBL/GenBank/DDBJ whole genome shotgun (WGS) entry which is preliminary data.</text>
</comment>
<dbReference type="AlphaFoldDB" id="A0A8J5S655"/>
<proteinExistence type="predicted"/>
<reference evidence="1" key="1">
    <citation type="journal article" date="2021" name="bioRxiv">
        <title>Whole Genome Assembly and Annotation of Northern Wild Rice, Zizania palustris L., Supports a Whole Genome Duplication in the Zizania Genus.</title>
        <authorList>
            <person name="Haas M."/>
            <person name="Kono T."/>
            <person name="Macchietto M."/>
            <person name="Millas R."/>
            <person name="McGilp L."/>
            <person name="Shao M."/>
            <person name="Duquette J."/>
            <person name="Hirsch C.N."/>
            <person name="Kimball J."/>
        </authorList>
    </citation>
    <scope>NUCLEOTIDE SEQUENCE</scope>
    <source>
        <tissue evidence="1">Fresh leaf tissue</tissue>
    </source>
</reference>